<dbReference type="Gene3D" id="3.40.50.12780">
    <property type="entry name" value="N-terminal domain of ligase-like"/>
    <property type="match status" value="1"/>
</dbReference>
<evidence type="ECO:0000256" key="4">
    <source>
        <dbReference type="SAM" id="Phobius"/>
    </source>
</evidence>
<feature type="transmembrane region" description="Helical" evidence="4">
    <location>
        <begin position="394"/>
        <end position="411"/>
    </location>
</feature>
<feature type="transmembrane region" description="Helical" evidence="4">
    <location>
        <begin position="236"/>
        <end position="260"/>
    </location>
</feature>
<evidence type="ECO:0000256" key="1">
    <source>
        <dbReference type="ARBA" id="ARBA00022692"/>
    </source>
</evidence>
<feature type="transmembrane region" description="Helical" evidence="4">
    <location>
        <begin position="45"/>
        <end position="69"/>
    </location>
</feature>
<dbReference type="Proteomes" id="UP000245539">
    <property type="component" value="Unassembled WGS sequence"/>
</dbReference>
<keyword evidence="1 4" id="KW-0812">Transmembrane</keyword>
<dbReference type="SMART" id="SM00563">
    <property type="entry name" value="PlsC"/>
    <property type="match status" value="1"/>
</dbReference>
<feature type="transmembrane region" description="Helical" evidence="4">
    <location>
        <begin position="174"/>
        <end position="193"/>
    </location>
</feature>
<sequence length="1151" mass="125418">MGKLLKIAGALPFLMAVFLNTVVDLGHKIVIQNTIFKVYDGSEQVYLTAIVNGLILLPFILMFSTAGYIADKFPKSTVMRLAAWAAVALTIGITICYAMGWFWTAFAMTFLLAVQSAIYSPAKYGYIKSLFGKEHLAEGNGIVQAISIIGILAGTLLFSILFEMWFPTSSLDKGAILSTLVPVGFILIASSVLELVMMYRLPQLEPIQADQQFDFKALRSGSMTAANLKPVLANKVIFLSIIGLAVFWSIGQVMLAAFPAFAKAQTGETNTIVIQAVLAASGLGIALGSLIAGRFSKNYIETGLVPVGAAGIAIGLFILPTLSSQWLMGLDFFFIGVMGGMFIVPLNALIQYHAEENNLGRVLAANNLIQNIAMLSFLLITVAFAIAGIGSTQLLLLIAVVAVIGFGYTVYQLPQSLVRFILSYLMNLKYKVNVEGMKNIPASGGVLMLGNHISWIDWAIVQLASPRPVRFVMLRAIYERWYLTWFFKLFGSIPIESGPRSAKALETVAELLNQGEVVCLFPEGTITRTGHLSIFRQGYQKAAAMCHDDVVIVPFYLRGLWGSQFSRSSDRLKNTPKQGRKRELLVSFGNVLHKDTDSKVLKQRIFDLSIIAWKSYSNTLPTLADAWIDSAKHVDGEMALADSISKPLSARNTLAASIAFSRRIKKCSPEQNIGLLLPTSSGGVIANMAGLLAGKTLVNLNYTASREAFSSALKQANITTVYSSSLFLNKLKKRGIDLSAALADAKVIHLETLRKEISTLEMISTLTIIKLLPASALKTLYSSNHDNQTTAAILFSSGSEGAPKGVELTHRNIMANLKQVGEILNADSDDVVMASLPLFHAFGLTVTQFLPLIEGLPMVCHADPTDGEGVGKAVAKYRATILFGTSTFFRLYTRDKKVKPLMFDNLRIVVSGAEKLNQQVREAFKMKYSKDIYEGYGTTETTPVASVNLPDVLDTTYWYTQIGGKQGTVGMPLPGASFKIVDPVSFEELPNGEDGMILIGGPQIMKGYLNDPERTQKVIRKIDDIRWYVSGDKGHLDEDGFLVIVDRYSRFAKLGGEMISLSEVEAAVRMSLEMPDIDLIATNIPDDKKGEKVVLLTDQDLDLRTIREAMLEAEINPLLIPAKVLQVETLPTLGAGKTDFAGAKVLASQSA</sequence>
<dbReference type="PANTHER" id="PTHR43767:SF1">
    <property type="entry name" value="NONRIBOSOMAL PEPTIDE SYNTHASE PES1 (EUROFUNG)-RELATED"/>
    <property type="match status" value="1"/>
</dbReference>
<evidence type="ECO:0000313" key="6">
    <source>
        <dbReference type="EMBL" id="PWQ97820.1"/>
    </source>
</evidence>
<feature type="transmembrane region" description="Helical" evidence="4">
    <location>
        <begin position="299"/>
        <end position="319"/>
    </location>
</feature>
<dbReference type="GO" id="GO:0022857">
    <property type="term" value="F:transmembrane transporter activity"/>
    <property type="evidence" value="ECO:0007669"/>
    <property type="project" value="InterPro"/>
</dbReference>
<feature type="transmembrane region" description="Helical" evidence="4">
    <location>
        <begin position="326"/>
        <end position="348"/>
    </location>
</feature>
<dbReference type="CDD" id="cd06173">
    <property type="entry name" value="MFS_MefA_like"/>
    <property type="match status" value="1"/>
</dbReference>
<dbReference type="InterPro" id="IPR002123">
    <property type="entry name" value="Plipid/glycerol_acylTrfase"/>
</dbReference>
<dbReference type="Gene3D" id="3.30.300.30">
    <property type="match status" value="1"/>
</dbReference>
<feature type="transmembrane region" description="Helical" evidence="4">
    <location>
        <begin position="7"/>
        <end position="25"/>
    </location>
</feature>
<evidence type="ECO:0000313" key="7">
    <source>
        <dbReference type="Proteomes" id="UP000245539"/>
    </source>
</evidence>
<keyword evidence="6" id="KW-0012">Acyltransferase</keyword>
<dbReference type="InterPro" id="IPR011701">
    <property type="entry name" value="MFS"/>
</dbReference>
<keyword evidence="3 4" id="KW-0472">Membrane</keyword>
<evidence type="ECO:0000256" key="3">
    <source>
        <dbReference type="ARBA" id="ARBA00023136"/>
    </source>
</evidence>
<feature type="transmembrane region" description="Helical" evidence="4">
    <location>
        <begin position="81"/>
        <end position="103"/>
    </location>
</feature>
<dbReference type="PROSITE" id="PS00455">
    <property type="entry name" value="AMP_BINDING"/>
    <property type="match status" value="1"/>
</dbReference>
<dbReference type="PANTHER" id="PTHR43767">
    <property type="entry name" value="LONG-CHAIN-FATTY-ACID--COA LIGASE"/>
    <property type="match status" value="1"/>
</dbReference>
<dbReference type="InterPro" id="IPR050237">
    <property type="entry name" value="ATP-dep_AMP-bd_enzyme"/>
</dbReference>
<dbReference type="RefSeq" id="WP_109837421.1">
    <property type="nucleotide sequence ID" value="NZ_QGKM01000022.1"/>
</dbReference>
<dbReference type="GO" id="GO:0016878">
    <property type="term" value="F:acid-thiol ligase activity"/>
    <property type="evidence" value="ECO:0007669"/>
    <property type="project" value="UniProtKB-ARBA"/>
</dbReference>
<dbReference type="OrthoDB" id="9803968at2"/>
<accession>A0A317CNC7</accession>
<dbReference type="InterPro" id="IPR036259">
    <property type="entry name" value="MFS_trans_sf"/>
</dbReference>
<reference evidence="6 7" key="1">
    <citation type="submission" date="2018-05" db="EMBL/GenBank/DDBJ databases">
        <title>Leucothrix arctica sp. nov., isolated from Arctic seawater.</title>
        <authorList>
            <person name="Choi A."/>
            <person name="Baek K."/>
        </authorList>
    </citation>
    <scope>NUCLEOTIDE SEQUENCE [LARGE SCALE GENOMIC DNA]</scope>
    <source>
        <strain evidence="6 7">JCM 18388</strain>
    </source>
</reference>
<dbReference type="SUPFAM" id="SSF103473">
    <property type="entry name" value="MFS general substrate transporter"/>
    <property type="match status" value="1"/>
</dbReference>
<dbReference type="AlphaFoldDB" id="A0A317CNC7"/>
<comment type="caution">
    <text evidence="6">The sequence shown here is derived from an EMBL/GenBank/DDBJ whole genome shotgun (WGS) entry which is preliminary data.</text>
</comment>
<proteinExistence type="predicted"/>
<name>A0A317CNC7_9GAMM</name>
<evidence type="ECO:0000259" key="5">
    <source>
        <dbReference type="PROSITE" id="PS50850"/>
    </source>
</evidence>
<feature type="transmembrane region" description="Helical" evidence="4">
    <location>
        <begin position="142"/>
        <end position="162"/>
    </location>
</feature>
<dbReference type="InterPro" id="IPR000873">
    <property type="entry name" value="AMP-dep_synth/lig_dom"/>
</dbReference>
<dbReference type="Pfam" id="PF00501">
    <property type="entry name" value="AMP-binding"/>
    <property type="match status" value="1"/>
</dbReference>
<dbReference type="InterPro" id="IPR020845">
    <property type="entry name" value="AMP-binding_CS"/>
</dbReference>
<dbReference type="EMBL" id="QGKM01000022">
    <property type="protein sequence ID" value="PWQ97820.1"/>
    <property type="molecule type" value="Genomic_DNA"/>
</dbReference>
<feature type="domain" description="Major facilitator superfamily (MFS) profile" evidence="5">
    <location>
        <begin position="5"/>
        <end position="417"/>
    </location>
</feature>
<dbReference type="SUPFAM" id="SSF56801">
    <property type="entry name" value="Acetyl-CoA synthetase-like"/>
    <property type="match status" value="1"/>
</dbReference>
<evidence type="ECO:0000256" key="2">
    <source>
        <dbReference type="ARBA" id="ARBA00022989"/>
    </source>
</evidence>
<dbReference type="Pfam" id="PF01553">
    <property type="entry name" value="Acyltransferase"/>
    <property type="match status" value="1"/>
</dbReference>
<keyword evidence="7" id="KW-1185">Reference proteome</keyword>
<protein>
    <submittedName>
        <fullName evidence="6">Acyl-[ACP]--phospholipid O-acyltransferase</fullName>
    </submittedName>
</protein>
<dbReference type="NCBIfam" id="NF006386">
    <property type="entry name" value="PRK08633.1"/>
    <property type="match status" value="1"/>
</dbReference>
<dbReference type="InterPro" id="IPR042099">
    <property type="entry name" value="ANL_N_sf"/>
</dbReference>
<dbReference type="Gene3D" id="1.20.1250.20">
    <property type="entry name" value="MFS general substrate transporter like domains"/>
    <property type="match status" value="1"/>
</dbReference>
<keyword evidence="6" id="KW-0808">Transferase</keyword>
<keyword evidence="2 4" id="KW-1133">Transmembrane helix</keyword>
<feature type="transmembrane region" description="Helical" evidence="4">
    <location>
        <begin position="272"/>
        <end position="293"/>
    </location>
</feature>
<dbReference type="CDD" id="cd07989">
    <property type="entry name" value="LPLAT_AGPAT-like"/>
    <property type="match status" value="1"/>
</dbReference>
<dbReference type="InterPro" id="IPR045851">
    <property type="entry name" value="AMP-bd_C_sf"/>
</dbReference>
<organism evidence="6 7">
    <name type="scientific">Leucothrix pacifica</name>
    <dbReference type="NCBI Taxonomy" id="1247513"/>
    <lineage>
        <taxon>Bacteria</taxon>
        <taxon>Pseudomonadati</taxon>
        <taxon>Pseudomonadota</taxon>
        <taxon>Gammaproteobacteria</taxon>
        <taxon>Thiotrichales</taxon>
        <taxon>Thiotrichaceae</taxon>
        <taxon>Leucothrix</taxon>
    </lineage>
</organism>
<feature type="transmembrane region" description="Helical" evidence="4">
    <location>
        <begin position="368"/>
        <end position="387"/>
    </location>
</feature>
<dbReference type="SUPFAM" id="SSF69593">
    <property type="entry name" value="Glycerol-3-phosphate (1)-acyltransferase"/>
    <property type="match status" value="1"/>
</dbReference>
<dbReference type="GO" id="GO:0016746">
    <property type="term" value="F:acyltransferase activity"/>
    <property type="evidence" value="ECO:0007669"/>
    <property type="project" value="UniProtKB-KW"/>
</dbReference>
<dbReference type="Pfam" id="PF07690">
    <property type="entry name" value="MFS_1"/>
    <property type="match status" value="1"/>
</dbReference>
<dbReference type="InterPro" id="IPR020846">
    <property type="entry name" value="MFS_dom"/>
</dbReference>
<dbReference type="PROSITE" id="PS50850">
    <property type="entry name" value="MFS"/>
    <property type="match status" value="1"/>
</dbReference>
<gene>
    <name evidence="6" type="ORF">DKW60_09510</name>
</gene>